<evidence type="ECO:0000313" key="1">
    <source>
        <dbReference type="EMBL" id="RDG39387.1"/>
    </source>
</evidence>
<dbReference type="Pfam" id="PF10604">
    <property type="entry name" value="Polyketide_cyc2"/>
    <property type="match status" value="1"/>
</dbReference>
<dbReference type="OrthoDB" id="288089at2"/>
<dbReference type="InterPro" id="IPR019587">
    <property type="entry name" value="Polyketide_cyclase/dehydratase"/>
</dbReference>
<name>A0A370BC62_9ACTN</name>
<dbReference type="EMBL" id="QQNA01000023">
    <property type="protein sequence ID" value="RDG39387.1"/>
    <property type="molecule type" value="Genomic_DNA"/>
</dbReference>
<dbReference type="PIRSF" id="PIRSF017371">
    <property type="entry name" value="UCP017371"/>
    <property type="match status" value="1"/>
</dbReference>
<dbReference type="InterPro" id="IPR014488">
    <property type="entry name" value="UCP017371"/>
</dbReference>
<keyword evidence="2" id="KW-1185">Reference proteome</keyword>
<accession>A0A370BC62</accession>
<comment type="caution">
    <text evidence="1">The sequence shown here is derived from an EMBL/GenBank/DDBJ whole genome shotgun (WGS) entry which is preliminary data.</text>
</comment>
<dbReference type="SUPFAM" id="SSF55961">
    <property type="entry name" value="Bet v1-like"/>
    <property type="match status" value="1"/>
</dbReference>
<sequence length="158" mass="16913">MAQVEATTERIIAADPETVFDALADYENTRAKLLPGQFSEYEVREGGDGEGSLVHWKLQATSKRVRDCLLEVTEPTDGQLVEKDRNSSMVTTWIVTPAGEGRSKAVVTSVWDGASGIGGFFERTFAPKGLGRIYDEVLAKLAAHTEAGAKPGAGSPEA</sequence>
<dbReference type="InterPro" id="IPR023393">
    <property type="entry name" value="START-like_dom_sf"/>
</dbReference>
<dbReference type="RefSeq" id="WP_114622309.1">
    <property type="nucleotide sequence ID" value="NZ_QQNA01000023.1"/>
</dbReference>
<dbReference type="Proteomes" id="UP000253741">
    <property type="component" value="Unassembled WGS sequence"/>
</dbReference>
<reference evidence="1 2" key="1">
    <citation type="submission" date="2018-07" db="EMBL/GenBank/DDBJ databases">
        <title>Streptomyces species from bats.</title>
        <authorList>
            <person name="Dunlap C."/>
        </authorList>
    </citation>
    <scope>NUCLEOTIDE SEQUENCE [LARGE SCALE GENOMIC DNA]</scope>
    <source>
        <strain evidence="1 2">AC230</strain>
    </source>
</reference>
<dbReference type="CDD" id="cd07812">
    <property type="entry name" value="SRPBCC"/>
    <property type="match status" value="1"/>
</dbReference>
<gene>
    <name evidence="1" type="ORF">DVH02_04230</name>
</gene>
<dbReference type="AlphaFoldDB" id="A0A370BC62"/>
<proteinExistence type="predicted"/>
<dbReference type="Gene3D" id="3.30.530.20">
    <property type="match status" value="1"/>
</dbReference>
<evidence type="ECO:0000313" key="2">
    <source>
        <dbReference type="Proteomes" id="UP000253741"/>
    </source>
</evidence>
<protein>
    <submittedName>
        <fullName evidence="1">SRPBCC family protein</fullName>
    </submittedName>
</protein>
<organism evidence="1 2">
    <name type="scientific">Streptomyces corynorhini</name>
    <dbReference type="NCBI Taxonomy" id="2282652"/>
    <lineage>
        <taxon>Bacteria</taxon>
        <taxon>Bacillati</taxon>
        <taxon>Actinomycetota</taxon>
        <taxon>Actinomycetes</taxon>
        <taxon>Kitasatosporales</taxon>
        <taxon>Streptomycetaceae</taxon>
        <taxon>Streptomyces</taxon>
    </lineage>
</organism>